<feature type="transmembrane region" description="Helical" evidence="1">
    <location>
        <begin position="127"/>
        <end position="151"/>
    </location>
</feature>
<keyword evidence="1" id="KW-0812">Transmembrane</keyword>
<protein>
    <recommendedName>
        <fullName evidence="4">GDT1 family protein</fullName>
    </recommendedName>
</protein>
<evidence type="ECO:0008006" key="4">
    <source>
        <dbReference type="Google" id="ProtNLM"/>
    </source>
</evidence>
<sequence>MSDFLFAFILCLLAGWPSHSASLVARLSARLSNMALLSSLALLACITSAAVAVWAGTALSPALTRKAALILLIFALCLAALEAVLGRKAALPQEPTRSAGAITLALFMSLLTDAGRFLLFALAALTLFPLATALGGVLASFAVLMLAALAGDKWDVTFASRKLRYVPAGLFVTAAIVVFARL</sequence>
<evidence type="ECO:0000313" key="3">
    <source>
        <dbReference type="Proteomes" id="UP000438476"/>
    </source>
</evidence>
<keyword evidence="1" id="KW-0472">Membrane</keyword>
<feature type="transmembrane region" description="Helical" evidence="1">
    <location>
        <begin position="98"/>
        <end position="120"/>
    </location>
</feature>
<accession>A0A6I4TB96</accession>
<keyword evidence="1" id="KW-1133">Transmembrane helix</keyword>
<keyword evidence="3" id="KW-1185">Reference proteome</keyword>
<gene>
    <name evidence="2" type="ORF">GRI91_14660</name>
</gene>
<feature type="transmembrane region" description="Helical" evidence="1">
    <location>
        <begin position="67"/>
        <end position="86"/>
    </location>
</feature>
<feature type="transmembrane region" description="Helical" evidence="1">
    <location>
        <begin position="163"/>
        <end position="180"/>
    </location>
</feature>
<dbReference type="RefSeq" id="WP_160737420.1">
    <property type="nucleotide sequence ID" value="NZ_WTYT01000006.1"/>
</dbReference>
<comment type="caution">
    <text evidence="2">The sequence shown here is derived from an EMBL/GenBank/DDBJ whole genome shotgun (WGS) entry which is preliminary data.</text>
</comment>
<feature type="transmembrane region" description="Helical" evidence="1">
    <location>
        <begin position="36"/>
        <end position="55"/>
    </location>
</feature>
<proteinExistence type="predicted"/>
<dbReference type="EMBL" id="WTYT01000006">
    <property type="protein sequence ID" value="MXO67005.1"/>
    <property type="molecule type" value="Genomic_DNA"/>
</dbReference>
<dbReference type="Proteomes" id="UP000438476">
    <property type="component" value="Unassembled WGS sequence"/>
</dbReference>
<reference evidence="2 3" key="1">
    <citation type="submission" date="2019-12" db="EMBL/GenBank/DDBJ databases">
        <title>Genomic-based taxomic classification of the family Erythrobacteraceae.</title>
        <authorList>
            <person name="Xu L."/>
        </authorList>
    </citation>
    <scope>NUCLEOTIDE SEQUENCE [LARGE SCALE GENOMIC DNA]</scope>
    <source>
        <strain evidence="2 3">LMG 29518</strain>
    </source>
</reference>
<dbReference type="OrthoDB" id="7502135at2"/>
<organism evidence="2 3">
    <name type="scientific">Altericroceibacterium endophyticum</name>
    <dbReference type="NCBI Taxonomy" id="1808508"/>
    <lineage>
        <taxon>Bacteria</taxon>
        <taxon>Pseudomonadati</taxon>
        <taxon>Pseudomonadota</taxon>
        <taxon>Alphaproteobacteria</taxon>
        <taxon>Sphingomonadales</taxon>
        <taxon>Erythrobacteraceae</taxon>
        <taxon>Altericroceibacterium</taxon>
    </lineage>
</organism>
<dbReference type="AlphaFoldDB" id="A0A6I4TB96"/>
<evidence type="ECO:0000313" key="2">
    <source>
        <dbReference type="EMBL" id="MXO67005.1"/>
    </source>
</evidence>
<evidence type="ECO:0000256" key="1">
    <source>
        <dbReference type="SAM" id="Phobius"/>
    </source>
</evidence>
<name>A0A6I4TB96_9SPHN</name>